<dbReference type="PANTHER" id="PTHR10093">
    <property type="entry name" value="IRON-SULFUR CLUSTER ASSEMBLY ENZYME NIFU HOMOLOG"/>
    <property type="match status" value="1"/>
</dbReference>
<evidence type="ECO:0000259" key="1">
    <source>
        <dbReference type="Pfam" id="PF01592"/>
    </source>
</evidence>
<dbReference type="Proteomes" id="UP000265724">
    <property type="component" value="Unassembled WGS sequence"/>
</dbReference>
<dbReference type="Gene3D" id="3.90.1010.10">
    <property type="match status" value="1"/>
</dbReference>
<dbReference type="AlphaFoldDB" id="A0A398DBB6"/>
<keyword evidence="4" id="KW-1185">Reference proteome</keyword>
<feature type="domain" description="NIF system FeS cluster assembly NifU N-terminal" evidence="1">
    <location>
        <begin position="4"/>
        <end position="123"/>
    </location>
</feature>
<sequence length="124" mass="13329">MDKYSRATIREFMSPSNIGHIDDPSGTGHITDNADAVELTLFISVGAGRITDAKYRIAGCTALIATLSVLSKELPGKTIDEALALDMPYLSGLLEGLPESKWRCAGYAVQALHLAIEDYQSKVS</sequence>
<dbReference type="EMBL" id="QXIW01000029">
    <property type="protein sequence ID" value="RIE12712.1"/>
    <property type="molecule type" value="Genomic_DNA"/>
</dbReference>
<dbReference type="GO" id="GO:0005506">
    <property type="term" value="F:iron ion binding"/>
    <property type="evidence" value="ECO:0007669"/>
    <property type="project" value="InterPro"/>
</dbReference>
<dbReference type="RefSeq" id="WP_119087936.1">
    <property type="nucleotide sequence ID" value="NZ_QXIV01000043.1"/>
</dbReference>
<organism evidence="3 5">
    <name type="scientific">Candidatus Cryosericum hinesii</name>
    <dbReference type="NCBI Taxonomy" id="2290915"/>
    <lineage>
        <taxon>Bacteria</taxon>
        <taxon>Pseudomonadati</taxon>
        <taxon>Caldisericota/Cryosericota group</taxon>
        <taxon>Candidatus Cryosericota</taxon>
        <taxon>Candidatus Cryosericia</taxon>
        <taxon>Candidatus Cryosericales</taxon>
        <taxon>Candidatus Cryosericaceae</taxon>
        <taxon>Candidatus Cryosericum</taxon>
    </lineage>
</organism>
<gene>
    <name evidence="2" type="ORF">SMC2_06660</name>
    <name evidence="3" type="ORF">SMC3_06465</name>
</gene>
<reference evidence="4 5" key="1">
    <citation type="submission" date="2018-09" db="EMBL/GenBank/DDBJ databases">
        <title>Discovery and Ecogenomic Context for Candidatus Cryosericales, a Global Caldiserica Order Active in Thawing Permafrost.</title>
        <authorList>
            <person name="Martinez M.A."/>
            <person name="Woodcroft B.J."/>
            <person name="Ignacio Espinoza J.C."/>
            <person name="Zayed A."/>
            <person name="Singleton C.M."/>
            <person name="Boyd J."/>
            <person name="Li Y.-F."/>
            <person name="Purvine S."/>
            <person name="Maughan H."/>
            <person name="Hodgkins S.B."/>
            <person name="Anderson D."/>
            <person name="Sederholm M."/>
            <person name="Temperton B."/>
            <person name="Saleska S.R."/>
            <person name="Tyson G.W."/>
            <person name="Rich V.I."/>
        </authorList>
    </citation>
    <scope>NUCLEOTIDE SEQUENCE [LARGE SCALE GENOMIC DNA]</scope>
    <source>
        <strain evidence="2 4">SMC2</strain>
        <strain evidence="3 5">SMC3</strain>
    </source>
</reference>
<dbReference type="Proteomes" id="UP000266042">
    <property type="component" value="Unassembled WGS sequence"/>
</dbReference>
<accession>A0A398DBB6</accession>
<dbReference type="GO" id="GO:0051536">
    <property type="term" value="F:iron-sulfur cluster binding"/>
    <property type="evidence" value="ECO:0007669"/>
    <property type="project" value="InterPro"/>
</dbReference>
<dbReference type="CDD" id="cd06664">
    <property type="entry name" value="IscU_like"/>
    <property type="match status" value="1"/>
</dbReference>
<dbReference type="Pfam" id="PF01592">
    <property type="entry name" value="NifU_N"/>
    <property type="match status" value="1"/>
</dbReference>
<dbReference type="GO" id="GO:0016226">
    <property type="term" value="P:iron-sulfur cluster assembly"/>
    <property type="evidence" value="ECO:0007669"/>
    <property type="project" value="InterPro"/>
</dbReference>
<evidence type="ECO:0000313" key="2">
    <source>
        <dbReference type="EMBL" id="RIE12627.1"/>
    </source>
</evidence>
<comment type="caution">
    <text evidence="3">The sequence shown here is derived from an EMBL/GenBank/DDBJ whole genome shotgun (WGS) entry which is preliminary data.</text>
</comment>
<dbReference type="EMBL" id="QXIX01000052">
    <property type="protein sequence ID" value="RIE12627.1"/>
    <property type="molecule type" value="Genomic_DNA"/>
</dbReference>
<dbReference type="SUPFAM" id="SSF82649">
    <property type="entry name" value="SufE/NifU"/>
    <property type="match status" value="1"/>
</dbReference>
<proteinExistence type="predicted"/>
<name>A0A398DBB6_9BACT</name>
<protein>
    <submittedName>
        <fullName evidence="3">Iron-sulfur cluster assembly scaffold protein</fullName>
    </submittedName>
</protein>
<evidence type="ECO:0000313" key="5">
    <source>
        <dbReference type="Proteomes" id="UP000266042"/>
    </source>
</evidence>
<evidence type="ECO:0000313" key="3">
    <source>
        <dbReference type="EMBL" id="RIE12712.1"/>
    </source>
</evidence>
<dbReference type="InterPro" id="IPR002871">
    <property type="entry name" value="NIF_FeS_clus_asmbl_NifU_N"/>
</dbReference>
<evidence type="ECO:0000313" key="4">
    <source>
        <dbReference type="Proteomes" id="UP000265724"/>
    </source>
</evidence>